<dbReference type="PANTHER" id="PTHR39328:SF1">
    <property type="entry name" value="BLL2871 PROTEIN"/>
    <property type="match status" value="1"/>
</dbReference>
<dbReference type="Pfam" id="PF06267">
    <property type="entry name" value="DUF1028"/>
    <property type="match status" value="1"/>
</dbReference>
<feature type="domain" description="Putative peptidoglycan binding" evidence="1">
    <location>
        <begin position="226"/>
        <end position="285"/>
    </location>
</feature>
<dbReference type="SUPFAM" id="SSF56235">
    <property type="entry name" value="N-terminal nucleophile aminohydrolases (Ntn hydrolases)"/>
    <property type="match status" value="1"/>
</dbReference>
<dbReference type="Gene3D" id="3.60.20.10">
    <property type="entry name" value="Glutamine Phosphoribosylpyrophosphate, subunit 1, domain 1"/>
    <property type="match status" value="1"/>
</dbReference>
<dbReference type="Pfam" id="PF08823">
    <property type="entry name" value="PG_binding_2"/>
    <property type="match status" value="1"/>
</dbReference>
<name>A0ABY4EGU1_9BACI</name>
<protein>
    <submittedName>
        <fullName evidence="2">DUF1028 domain-containing protein</fullName>
    </submittedName>
</protein>
<reference evidence="2 3" key="1">
    <citation type="submission" date="2022-04" db="EMBL/GenBank/DDBJ databases">
        <title>Halobacillus sp. isolated from saltern.</title>
        <authorList>
            <person name="Won M."/>
            <person name="Lee C.-M."/>
            <person name="Woen H.-Y."/>
            <person name="Kwon S.-W."/>
        </authorList>
    </citation>
    <scope>NUCLEOTIDE SEQUENCE [LARGE SCALE GENOMIC DNA]</scope>
    <source>
        <strain evidence="2 3">SSBR10-3</strain>
    </source>
</reference>
<organism evidence="2 3">
    <name type="scientific">Halobacillus salinarum</name>
    <dbReference type="NCBI Taxonomy" id="2932257"/>
    <lineage>
        <taxon>Bacteria</taxon>
        <taxon>Bacillati</taxon>
        <taxon>Bacillota</taxon>
        <taxon>Bacilli</taxon>
        <taxon>Bacillales</taxon>
        <taxon>Bacillaceae</taxon>
        <taxon>Halobacillus</taxon>
    </lineage>
</organism>
<dbReference type="EMBL" id="CP095073">
    <property type="protein sequence ID" value="UOQ43272.1"/>
    <property type="molecule type" value="Genomic_DNA"/>
</dbReference>
<dbReference type="InterPro" id="IPR010430">
    <property type="entry name" value="DUF1028"/>
</dbReference>
<evidence type="ECO:0000259" key="1">
    <source>
        <dbReference type="Pfam" id="PF08823"/>
    </source>
</evidence>
<proteinExistence type="predicted"/>
<dbReference type="Proteomes" id="UP000831787">
    <property type="component" value="Chromosome"/>
</dbReference>
<dbReference type="InterPro" id="IPR014927">
    <property type="entry name" value="PG-bd_2"/>
</dbReference>
<dbReference type="InterPro" id="IPR029055">
    <property type="entry name" value="Ntn_hydrolases_N"/>
</dbReference>
<dbReference type="PANTHER" id="PTHR39328">
    <property type="entry name" value="BLL2871 PROTEIN"/>
    <property type="match status" value="1"/>
</dbReference>
<gene>
    <name evidence="2" type="ORF">MUN89_15250</name>
</gene>
<keyword evidence="3" id="KW-1185">Reference proteome</keyword>
<sequence>MGEPSNIIATFSIVGFDPHTEELGVAVQSKFLGVGSVVPWAKAGVGAIATQAFANPAFGPEGLTLLEKGLSAEDTLNELLKKDDQSEHRQVGIMDAQGNGATYTGKECFEWAGGVTGQNYVAQGNILVNQATVTEMGTAFEKNHGSLAERLLASLKAAQKAGGDSRGKQSAALYVVKEAGGYGGLSDVMVDLRVDDHPEPIEELERLYRLHQMYFGAVKSENIKQIEGNLKSDTASHLFRLGYLQSELASLEDILDAFQNYIYTENFEDREQKRGYLDLEVFDFLKQQASSEK</sequence>
<dbReference type="RefSeq" id="WP_244708631.1">
    <property type="nucleotide sequence ID" value="NZ_CP095073.1"/>
</dbReference>
<evidence type="ECO:0000313" key="3">
    <source>
        <dbReference type="Proteomes" id="UP000831787"/>
    </source>
</evidence>
<accession>A0ABY4EGU1</accession>
<evidence type="ECO:0000313" key="2">
    <source>
        <dbReference type="EMBL" id="UOQ43272.1"/>
    </source>
</evidence>